<evidence type="ECO:0000256" key="9">
    <source>
        <dbReference type="SAM" id="Phobius"/>
    </source>
</evidence>
<evidence type="ECO:0000256" key="6">
    <source>
        <dbReference type="ARBA" id="ARBA00023157"/>
    </source>
</evidence>
<evidence type="ECO:0000313" key="12">
    <source>
        <dbReference type="Proteomes" id="UP001445076"/>
    </source>
</evidence>
<dbReference type="SUPFAM" id="SSF56112">
    <property type="entry name" value="Protein kinase-like (PK-like)"/>
    <property type="match status" value="1"/>
</dbReference>
<dbReference type="InterPro" id="IPR008266">
    <property type="entry name" value="Tyr_kinase_AS"/>
</dbReference>
<name>A0AAW0YEA1_CHEQU</name>
<feature type="compositionally biased region" description="Polar residues" evidence="8">
    <location>
        <begin position="278"/>
        <end position="290"/>
    </location>
</feature>
<dbReference type="GO" id="GO:0005518">
    <property type="term" value="F:collagen binding"/>
    <property type="evidence" value="ECO:0007669"/>
    <property type="project" value="TreeGrafter"/>
</dbReference>
<dbReference type="PROSITE" id="PS50011">
    <property type="entry name" value="PROTEIN_KINASE_DOM"/>
    <property type="match status" value="1"/>
</dbReference>
<dbReference type="InterPro" id="IPR020635">
    <property type="entry name" value="Tyr_kinase_cat_dom"/>
</dbReference>
<keyword evidence="2 9" id="KW-0812">Transmembrane</keyword>
<feature type="compositionally biased region" description="Low complexity" evidence="8">
    <location>
        <begin position="298"/>
        <end position="315"/>
    </location>
</feature>
<dbReference type="AlphaFoldDB" id="A0AAW0YEA1"/>
<dbReference type="Pfam" id="PF07714">
    <property type="entry name" value="PK_Tyr_Ser-Thr"/>
    <property type="match status" value="1"/>
</dbReference>
<dbReference type="GO" id="GO:0005524">
    <property type="term" value="F:ATP binding"/>
    <property type="evidence" value="ECO:0007669"/>
    <property type="project" value="InterPro"/>
</dbReference>
<dbReference type="GO" id="GO:0051897">
    <property type="term" value="P:positive regulation of phosphatidylinositol 3-kinase/protein kinase B signal transduction"/>
    <property type="evidence" value="ECO:0007669"/>
    <property type="project" value="TreeGrafter"/>
</dbReference>
<evidence type="ECO:0000256" key="4">
    <source>
        <dbReference type="ARBA" id="ARBA00022989"/>
    </source>
</evidence>
<keyword evidence="3" id="KW-0732">Signal</keyword>
<dbReference type="Pfam" id="PF21114">
    <property type="entry name" value="DDR1-2_DS-like"/>
    <property type="match status" value="1"/>
</dbReference>
<evidence type="ECO:0000256" key="1">
    <source>
        <dbReference type="ARBA" id="ARBA00004479"/>
    </source>
</evidence>
<dbReference type="Gene3D" id="1.10.510.10">
    <property type="entry name" value="Transferase(Phosphotransferase) domain 1"/>
    <property type="match status" value="1"/>
</dbReference>
<feature type="domain" description="Protein kinase" evidence="10">
    <location>
        <begin position="391"/>
        <end position="685"/>
    </location>
</feature>
<feature type="transmembrane region" description="Helical" evidence="9">
    <location>
        <begin position="135"/>
        <end position="159"/>
    </location>
</feature>
<evidence type="ECO:0000256" key="7">
    <source>
        <dbReference type="ARBA" id="ARBA00023180"/>
    </source>
</evidence>
<comment type="subcellular location">
    <subcellularLocation>
        <location evidence="1">Membrane</location>
        <topology evidence="1">Single-pass type I membrane protein</topology>
    </subcellularLocation>
</comment>
<evidence type="ECO:0000256" key="2">
    <source>
        <dbReference type="ARBA" id="ARBA00022692"/>
    </source>
</evidence>
<dbReference type="GO" id="GO:0005886">
    <property type="term" value="C:plasma membrane"/>
    <property type="evidence" value="ECO:0007669"/>
    <property type="project" value="TreeGrafter"/>
</dbReference>
<dbReference type="InterPro" id="IPR050122">
    <property type="entry name" value="RTK"/>
</dbReference>
<dbReference type="InterPro" id="IPR011009">
    <property type="entry name" value="Kinase-like_dom_sf"/>
</dbReference>
<dbReference type="GO" id="GO:0010976">
    <property type="term" value="P:positive regulation of neuron projection development"/>
    <property type="evidence" value="ECO:0007669"/>
    <property type="project" value="TreeGrafter"/>
</dbReference>
<proteinExistence type="predicted"/>
<keyword evidence="7" id="KW-0325">Glycoprotein</keyword>
<dbReference type="FunFam" id="1.10.510.10:FF:001798">
    <property type="entry name" value="Uncharacterized protein"/>
    <property type="match status" value="1"/>
</dbReference>
<protein>
    <recommendedName>
        <fullName evidence="10">Protein kinase domain-containing protein</fullName>
    </recommendedName>
</protein>
<evidence type="ECO:0000259" key="10">
    <source>
        <dbReference type="PROSITE" id="PS50011"/>
    </source>
</evidence>
<evidence type="ECO:0000313" key="11">
    <source>
        <dbReference type="EMBL" id="KAK8754252.1"/>
    </source>
</evidence>
<keyword evidence="5 9" id="KW-0472">Membrane</keyword>
<dbReference type="Gene3D" id="2.60.120.1190">
    <property type="match status" value="1"/>
</dbReference>
<dbReference type="InterPro" id="IPR000719">
    <property type="entry name" value="Prot_kinase_dom"/>
</dbReference>
<dbReference type="PRINTS" id="PR00109">
    <property type="entry name" value="TYRKINASE"/>
</dbReference>
<reference evidence="11 12" key="1">
    <citation type="journal article" date="2024" name="BMC Genomics">
        <title>Genome assembly of redclaw crayfish (Cherax quadricarinatus) provides insights into its immune adaptation and hypoxia tolerance.</title>
        <authorList>
            <person name="Liu Z."/>
            <person name="Zheng J."/>
            <person name="Li H."/>
            <person name="Fang K."/>
            <person name="Wang S."/>
            <person name="He J."/>
            <person name="Zhou D."/>
            <person name="Weng S."/>
            <person name="Chi M."/>
            <person name="Gu Z."/>
            <person name="He J."/>
            <person name="Li F."/>
            <person name="Wang M."/>
        </authorList>
    </citation>
    <scope>NUCLEOTIDE SEQUENCE [LARGE SCALE GENOMIC DNA]</scope>
    <source>
        <strain evidence="11">ZL_2023a</strain>
    </source>
</reference>
<feature type="compositionally biased region" description="Pro residues" evidence="8">
    <location>
        <begin position="316"/>
        <end position="326"/>
    </location>
</feature>
<feature type="region of interest" description="Disordered" evidence="8">
    <location>
        <begin position="276"/>
        <end position="332"/>
    </location>
</feature>
<organism evidence="11 12">
    <name type="scientific">Cherax quadricarinatus</name>
    <name type="common">Australian red claw crayfish</name>
    <dbReference type="NCBI Taxonomy" id="27406"/>
    <lineage>
        <taxon>Eukaryota</taxon>
        <taxon>Metazoa</taxon>
        <taxon>Ecdysozoa</taxon>
        <taxon>Arthropoda</taxon>
        <taxon>Crustacea</taxon>
        <taxon>Multicrustacea</taxon>
        <taxon>Malacostraca</taxon>
        <taxon>Eumalacostraca</taxon>
        <taxon>Eucarida</taxon>
        <taxon>Decapoda</taxon>
        <taxon>Pleocyemata</taxon>
        <taxon>Astacidea</taxon>
        <taxon>Parastacoidea</taxon>
        <taxon>Parastacidae</taxon>
        <taxon>Cherax</taxon>
    </lineage>
</organism>
<comment type="caution">
    <text evidence="11">The sequence shown here is derived from an EMBL/GenBank/DDBJ whole genome shotgun (WGS) entry which is preliminary data.</text>
</comment>
<dbReference type="PANTHER" id="PTHR24416">
    <property type="entry name" value="TYROSINE-PROTEIN KINASE RECEPTOR"/>
    <property type="match status" value="1"/>
</dbReference>
<sequence length="696" mass="75836">MRNFSSLTLHLFSSLEDDFVLPSKAEVYFGEEGTHFHEKPVRSPVSGWPGSLTSGSHNITLDLRHRIGKVLNILLDFPGPWLALSEIYFDSQPCVCNLTDWADGEASTPAEHTAVRRDDSRDVSAVSAVHAHTRAYMGVVIGFVVGVFLLVAAGLLIYVRRLRKKKSSPHVLKSPLSDTTSVALDMKSLRMVSSFSGAGAAMYGPVAVPDEEGSLYHEPYKTPLFSASEYSVATIGRHLSDYSKGGTATPARQSAASSGVVGGEYAVPILSTPPPPFNTNASTPFTTTPISAPPTPFSHATTPHSATSTPFSSSAPAPPTTLPPSGFPSLMRLCPAPPPPPVPPPPEKYLTPPVVCKGVSVVGPCGLAQYCMEGMSTLKPRSPREIHRQVLHYGDKLGEGDFGTVHLGEAPTVGENGDTCGTLKSSVGNVNGVPNRQVVLAALKQDASQEVREEAWCQAQLLATLSDPNLASLVGVVSRDAPLVLVLEYLPLGDLNQYLRRHVPDTTTPRLNHMRPISYGSLIYMATQLASGMKYLEAHNITHRDLATRNVLVGSGHLIKISCVGSCRSLYAGDYYTSDIQHSPLPIRWMSWEALFLGHFSSRSDVWSFGVTLWEMLTLGRQQPYERLSDDGVIENLAHFYHDDGGEMFPSQPALCPKELYDLMQECWRRNEGDRPNFRDIHVFLQRKNHGYTPEA</sequence>
<dbReference type="Proteomes" id="UP001445076">
    <property type="component" value="Unassembled WGS sequence"/>
</dbReference>
<dbReference type="Gene3D" id="3.30.200.20">
    <property type="entry name" value="Phosphorylase Kinase, domain 1"/>
    <property type="match status" value="1"/>
</dbReference>
<keyword evidence="4 9" id="KW-1133">Transmembrane helix</keyword>
<evidence type="ECO:0000256" key="8">
    <source>
        <dbReference type="SAM" id="MobiDB-lite"/>
    </source>
</evidence>
<evidence type="ECO:0000256" key="5">
    <source>
        <dbReference type="ARBA" id="ARBA00023136"/>
    </source>
</evidence>
<keyword evidence="12" id="KW-1185">Reference proteome</keyword>
<gene>
    <name evidence="11" type="ORF">OTU49_015172</name>
</gene>
<dbReference type="SMART" id="SM00219">
    <property type="entry name" value="TyrKc"/>
    <property type="match status" value="1"/>
</dbReference>
<evidence type="ECO:0000256" key="3">
    <source>
        <dbReference type="ARBA" id="ARBA00022729"/>
    </source>
</evidence>
<dbReference type="GO" id="GO:0043235">
    <property type="term" value="C:receptor complex"/>
    <property type="evidence" value="ECO:0007669"/>
    <property type="project" value="TreeGrafter"/>
</dbReference>
<dbReference type="PROSITE" id="PS00109">
    <property type="entry name" value="PROTEIN_KINASE_TYR"/>
    <property type="match status" value="1"/>
</dbReference>
<dbReference type="EMBL" id="JARKIK010000001">
    <property type="protein sequence ID" value="KAK8754252.1"/>
    <property type="molecule type" value="Genomic_DNA"/>
</dbReference>
<dbReference type="PANTHER" id="PTHR24416:SF580">
    <property type="entry name" value="DISCOIDIN DOMAIN RECEPTOR, ISOFORM F"/>
    <property type="match status" value="1"/>
</dbReference>
<keyword evidence="6" id="KW-1015">Disulfide bond</keyword>
<dbReference type="InterPro" id="IPR001245">
    <property type="entry name" value="Ser-Thr/Tyr_kinase_cat_dom"/>
</dbReference>
<dbReference type="InterPro" id="IPR048525">
    <property type="entry name" value="DDR1-2_DS-like"/>
</dbReference>
<dbReference type="GO" id="GO:0038062">
    <property type="term" value="F:protein tyrosine kinase collagen receptor activity"/>
    <property type="evidence" value="ECO:0007669"/>
    <property type="project" value="TreeGrafter"/>
</dbReference>
<accession>A0AAW0YEA1</accession>